<dbReference type="EMBL" id="SOHE01000029">
    <property type="protein sequence ID" value="TFD52271.1"/>
    <property type="molecule type" value="Genomic_DNA"/>
</dbReference>
<dbReference type="Pfam" id="PF02900">
    <property type="entry name" value="LigB"/>
    <property type="match status" value="1"/>
</dbReference>
<dbReference type="EC" id="1.13.11.16" evidence="2"/>
<protein>
    <submittedName>
        <fullName evidence="2">3-carboxyethylcatechol 2,3-dioxygenase</fullName>
        <ecNumber evidence="2">1.13.11.16</ecNumber>
    </submittedName>
</protein>
<dbReference type="SUPFAM" id="SSF53213">
    <property type="entry name" value="LigB-like"/>
    <property type="match status" value="1"/>
</dbReference>
<dbReference type="InterPro" id="IPR004183">
    <property type="entry name" value="Xdiol_dOase_suB"/>
</dbReference>
<evidence type="ECO:0000259" key="1">
    <source>
        <dbReference type="Pfam" id="PF02900"/>
    </source>
</evidence>
<dbReference type="Proteomes" id="UP000297447">
    <property type="component" value="Unassembled WGS sequence"/>
</dbReference>
<sequence>MTARLVTISHSPLIDFVHPAIEVRDRVDAAFATARNFVQEAKPDLAIVFAPDHYSGFFYDMMPPFCIGARAEAIGDFGTKSGTLSVDHEVAWNLHADALAAGLDLPISEKMVVDHGFAQPMDILFGGLENIPVVPIFINSVAGNFGPVQRIRLLGEAIGKSLAKLDRNIIIIGSGGLSHDPPVPKFATSPERVQEGLINNKVMTAAHRTKAESRVIEAAKLFAADEAPFMQPLNSAWDNRFMDLLGSGAIETIDSWTTEYFIEQAGNSSHEVRTWIAAYSAMAQFGSYDVTYRFYEEIKEWVAGFGINTVVTAR</sequence>
<reference evidence="2 3" key="1">
    <citation type="submission" date="2019-03" db="EMBL/GenBank/DDBJ databases">
        <title>Genomics of glacier-inhabiting Cryobacterium strains.</title>
        <authorList>
            <person name="Liu Q."/>
            <person name="Xin Y.-H."/>
        </authorList>
    </citation>
    <scope>NUCLEOTIDE SEQUENCE [LARGE SCALE GENOMIC DNA]</scope>
    <source>
        <strain evidence="2 3">Hh14</strain>
    </source>
</reference>
<dbReference type="GO" id="GO:0008198">
    <property type="term" value="F:ferrous iron binding"/>
    <property type="evidence" value="ECO:0007669"/>
    <property type="project" value="InterPro"/>
</dbReference>
<keyword evidence="2" id="KW-0560">Oxidoreductase</keyword>
<evidence type="ECO:0000313" key="3">
    <source>
        <dbReference type="Proteomes" id="UP000297447"/>
    </source>
</evidence>
<dbReference type="GO" id="GO:0047070">
    <property type="term" value="F:3-carboxyethylcatechol 2,3-dioxygenase activity"/>
    <property type="evidence" value="ECO:0007669"/>
    <property type="project" value="UniProtKB-EC"/>
</dbReference>
<comment type="caution">
    <text evidence="2">The sequence shown here is derived from an EMBL/GenBank/DDBJ whole genome shotgun (WGS) entry which is preliminary data.</text>
</comment>
<dbReference type="OrthoDB" id="8673673at2"/>
<dbReference type="Gene3D" id="3.40.830.10">
    <property type="entry name" value="LigB-like"/>
    <property type="match status" value="1"/>
</dbReference>
<gene>
    <name evidence="2" type="ORF">E3T55_06615</name>
</gene>
<feature type="domain" description="Extradiol ring-cleavage dioxygenase class III enzyme subunit B" evidence="1">
    <location>
        <begin position="6"/>
        <end position="305"/>
    </location>
</feature>
<dbReference type="AlphaFoldDB" id="A0A4R9A4U5"/>
<accession>A0A4R9A4U5</accession>
<organism evidence="2 3">
    <name type="scientific">Cryobacterium frigoriphilum</name>
    <dbReference type="NCBI Taxonomy" id="1259150"/>
    <lineage>
        <taxon>Bacteria</taxon>
        <taxon>Bacillati</taxon>
        <taxon>Actinomycetota</taxon>
        <taxon>Actinomycetes</taxon>
        <taxon>Micrococcales</taxon>
        <taxon>Microbacteriaceae</taxon>
        <taxon>Cryobacterium</taxon>
    </lineage>
</organism>
<dbReference type="RefSeq" id="WP_134518782.1">
    <property type="nucleotide sequence ID" value="NZ_SOHE01000029.1"/>
</dbReference>
<keyword evidence="3" id="KW-1185">Reference proteome</keyword>
<proteinExistence type="predicted"/>
<keyword evidence="2" id="KW-0223">Dioxygenase</keyword>
<dbReference type="NCBIfam" id="NF009910">
    <property type="entry name" value="PRK13370.1-4"/>
    <property type="match status" value="1"/>
</dbReference>
<evidence type="ECO:0000313" key="2">
    <source>
        <dbReference type="EMBL" id="TFD52271.1"/>
    </source>
</evidence>
<name>A0A4R9A4U5_9MICO</name>